<dbReference type="PANTHER" id="PTHR19848:SF8">
    <property type="entry name" value="F-BOX AND WD REPEAT DOMAIN CONTAINING 7"/>
    <property type="match status" value="1"/>
</dbReference>
<gene>
    <name evidence="6" type="ORF">RSOLAG1IB_08876</name>
</gene>
<dbReference type="InterPro" id="IPR011048">
    <property type="entry name" value="Haem_d1_sf"/>
</dbReference>
<dbReference type="STRING" id="1108050.A0A0B7FRP0"/>
<evidence type="ECO:0000259" key="5">
    <source>
        <dbReference type="Pfam" id="PF24883"/>
    </source>
</evidence>
<dbReference type="InterPro" id="IPR015943">
    <property type="entry name" value="WD40/YVTN_repeat-like_dom_sf"/>
</dbReference>
<dbReference type="Gene3D" id="2.130.10.10">
    <property type="entry name" value="YVTN repeat-like/Quinoprotein amine dehydrogenase"/>
    <property type="match status" value="5"/>
</dbReference>
<dbReference type="PRINTS" id="PR00320">
    <property type="entry name" value="GPROTEINBRPT"/>
</dbReference>
<dbReference type="InterPro" id="IPR020472">
    <property type="entry name" value="WD40_PAC1"/>
</dbReference>
<keyword evidence="2" id="KW-0677">Repeat</keyword>
<evidence type="ECO:0000313" key="7">
    <source>
        <dbReference type="Proteomes" id="UP000059188"/>
    </source>
</evidence>
<dbReference type="EMBL" id="LN679134">
    <property type="protein sequence ID" value="CEL58847.1"/>
    <property type="molecule type" value="Genomic_DNA"/>
</dbReference>
<feature type="repeat" description="WD" evidence="3">
    <location>
        <begin position="833"/>
        <end position="865"/>
    </location>
</feature>
<organism evidence="6 7">
    <name type="scientific">Thanatephorus cucumeris (strain AG1-IB / isolate 7/3/14)</name>
    <name type="common">Lettuce bottom rot fungus</name>
    <name type="synonym">Rhizoctonia solani</name>
    <dbReference type="NCBI Taxonomy" id="1108050"/>
    <lineage>
        <taxon>Eukaryota</taxon>
        <taxon>Fungi</taxon>
        <taxon>Dikarya</taxon>
        <taxon>Basidiomycota</taxon>
        <taxon>Agaricomycotina</taxon>
        <taxon>Agaricomycetes</taxon>
        <taxon>Cantharellales</taxon>
        <taxon>Ceratobasidiaceae</taxon>
        <taxon>Rhizoctonia</taxon>
        <taxon>Rhizoctonia solani AG-1</taxon>
    </lineage>
</organism>
<feature type="repeat" description="WD" evidence="3">
    <location>
        <begin position="1088"/>
        <end position="1129"/>
    </location>
</feature>
<dbReference type="Gene3D" id="3.40.50.300">
    <property type="entry name" value="P-loop containing nucleotide triphosphate hydrolases"/>
    <property type="match status" value="1"/>
</dbReference>
<accession>A0A0B7FRP0</accession>
<dbReference type="Pfam" id="PF00400">
    <property type="entry name" value="WD40"/>
    <property type="match status" value="6"/>
</dbReference>
<feature type="repeat" description="WD" evidence="3">
    <location>
        <begin position="1045"/>
        <end position="1086"/>
    </location>
</feature>
<sequence>MSSGTPPLEEGLGDSDVGVHTNSPVPLIGDRPPHDFLEHWTHLTAFLRLLADESGPIIAMKSVAIELADSIGNVEGFLNGGEEYEALKNKLENIFEMLAQHYGGEASPGVSVIVERLCEYALIFEERWFVVNTNTLMSRDIDRELQHVKEMLNQDRLVRLKEESDDLEDVLRHYDRIIDMLKRVTLNANATMWKIMDKSGMDHQLGCLNPAMSACYNSAEATALRRGPCFEGTRAAVLAQMLTWVDTSRPGSTYWMSGTAGTGKTTIAYSLCEELSSRGWLLASFFCSKALPESRDINRIIPSIAHQIARSSDPFRCVLSHLLDKDPDAHTRLLHHQFDALIAQPLLGIKDTLPGNLVVVIDAPEECQDNEAARRLLDAVLKKSANLPVKFIVFSRPEAGVWDNVAKGSDQDNLQVTLNKLDGQVVRADIKTYLQSALTLIKPSDEQITKLSEQAGAIFIYAVIAVQYIGCDDFQRNPSVRLANILGHSSRIKHKHLEIDDLFTTIITTAVDDLRSDETSVEAMRQVLHTVACAREPLTVGVLSMLLGTCSINQVHATLQSLWPMLHIFGENEVVVASHPSFSDYMFDPDRSGQHHCDPQVHHYTLASRCFDLFRTMRPQFNICGLESSFVLDSQIAGLEGRVTQAITTEVFYAARYWTAHYHSATGSSGLFNELEEFLLVRLLLWMEVMTLKRCTDFIPEALRLAKKWDMDYSENLKALIHDAWRFATIFASSPVSQSTPHIYTSMLAFWPESSPIARSYARRTQGIIKPSGTAINQQQHALLVTWPFESQIFFSTISPDGSKLAVCGNDVRLVSMSTGKNILTPFKGHSGSIQFSYDGSRIVSGLSDKTIRIWSTQSGDTVLGPLEGHTRPVRSVTFSPDGSRIVSGSDDNTICIWSSHTGERLLGPLMGGGHGRLSRIKMIKYSPNGRYFVSSNWGTEITAWDSNNGQVLKRLGAINEDERFESVDISPDGMRIAAGSNSHIYVWDFETGRVTSDWSPVTHKLNGCDSMSFSPDGSWLVSSFHNRTICVWDTQSGNLVLGPLEGHTSLITSVNFSPDSAYIVSGSHDRTIRLWDTRTIQPASSPVPGHTGAIRSIGVSPDGTRVVSASEAKEVCVWDTESGELLTAISERWFARMRWPSTPSRWPQGVLSVAFTPDGTRVIVNVGQGPSVFDAATGAPCGLYANHAPSPDLIWAEYSADGNRIVSGSINGTIQVNDANTGRLIIAINLPMDAGSPRLICVSLSSDGRHIFSRLDDAKVQTHPLGFTSSSGSIDGIIQMHCADSGRLLVDPNATKWKGAIGFSPDGTRVAIRRCSRYFLIDWATGHELALQTDENMEKTRLIRDSITFTADSSRVAFAMSDYTIRIWNTQNGELIFGPITGYHDPSSPPSFDPLLSLSLFPDGGRIVTGSDSSNSIVRITDVQSEITRSSDSSPSVRDWVVNEDGWVVDDQSRLLVWVPPQLREALMWPRVKRLISRKGWLHLDFTDTCIGESWAECYQPEQM</sequence>
<feature type="repeat" description="WD" evidence="3">
    <location>
        <begin position="867"/>
        <end position="908"/>
    </location>
</feature>
<dbReference type="SUPFAM" id="SSF82171">
    <property type="entry name" value="DPP6 N-terminal domain-like"/>
    <property type="match status" value="1"/>
</dbReference>
<dbReference type="Pfam" id="PF24883">
    <property type="entry name" value="NPHP3_N"/>
    <property type="match status" value="1"/>
</dbReference>
<dbReference type="Proteomes" id="UP000059188">
    <property type="component" value="Unassembled WGS sequence"/>
</dbReference>
<dbReference type="InterPro" id="IPR027417">
    <property type="entry name" value="P-loop_NTPase"/>
</dbReference>
<dbReference type="InterPro" id="IPR019775">
    <property type="entry name" value="WD40_repeat_CS"/>
</dbReference>
<dbReference type="SMART" id="SM00320">
    <property type="entry name" value="WD40"/>
    <property type="match status" value="11"/>
</dbReference>
<feature type="domain" description="Nephrocystin 3-like N-terminal" evidence="5">
    <location>
        <begin position="240"/>
        <end position="396"/>
    </location>
</feature>
<evidence type="ECO:0000256" key="4">
    <source>
        <dbReference type="SAM" id="MobiDB-lite"/>
    </source>
</evidence>
<dbReference type="InterPro" id="IPR056884">
    <property type="entry name" value="NPHP3-like_N"/>
</dbReference>
<dbReference type="PROSITE" id="PS00678">
    <property type="entry name" value="WD_REPEATS_1"/>
    <property type="match status" value="2"/>
</dbReference>
<dbReference type="InterPro" id="IPR001680">
    <property type="entry name" value="WD40_rpt"/>
</dbReference>
<keyword evidence="7" id="KW-1185">Reference proteome</keyword>
<dbReference type="SUPFAM" id="SSF52540">
    <property type="entry name" value="P-loop containing nucleoside triphosphate hydrolases"/>
    <property type="match status" value="1"/>
</dbReference>
<feature type="repeat" description="WD" evidence="3">
    <location>
        <begin position="1347"/>
        <end position="1379"/>
    </location>
</feature>
<feature type="region of interest" description="Disordered" evidence="4">
    <location>
        <begin position="1"/>
        <end position="25"/>
    </location>
</feature>
<name>A0A0B7FRP0_THACB</name>
<dbReference type="PROSITE" id="PS50082">
    <property type="entry name" value="WD_REPEATS_2"/>
    <property type="match status" value="7"/>
</dbReference>
<dbReference type="CDD" id="cd00200">
    <property type="entry name" value="WD40"/>
    <property type="match status" value="1"/>
</dbReference>
<evidence type="ECO:0000256" key="3">
    <source>
        <dbReference type="PROSITE-ProRule" id="PRU00221"/>
    </source>
</evidence>
<dbReference type="SUPFAM" id="SSF50998">
    <property type="entry name" value="Quinoprotein alcohol dehydrogenase-like"/>
    <property type="match status" value="1"/>
</dbReference>
<proteinExistence type="predicted"/>
<feature type="repeat" description="WD" evidence="3">
    <location>
        <begin position="1011"/>
        <end position="1043"/>
    </location>
</feature>
<dbReference type="PROSITE" id="PS50294">
    <property type="entry name" value="WD_REPEATS_REGION"/>
    <property type="match status" value="3"/>
</dbReference>
<dbReference type="SUPFAM" id="SSF51004">
    <property type="entry name" value="C-terminal (heme d1) domain of cytochrome cd1-nitrite reductase"/>
    <property type="match status" value="1"/>
</dbReference>
<dbReference type="InterPro" id="IPR011047">
    <property type="entry name" value="Quinoprotein_ADH-like_sf"/>
</dbReference>
<keyword evidence="1 3" id="KW-0853">WD repeat</keyword>
<evidence type="ECO:0000313" key="6">
    <source>
        <dbReference type="EMBL" id="CEL58847.1"/>
    </source>
</evidence>
<protein>
    <submittedName>
        <fullName evidence="6">Vegetative incompatibility protein HET-E-1</fullName>
    </submittedName>
</protein>
<dbReference type="PANTHER" id="PTHR19848">
    <property type="entry name" value="WD40 REPEAT PROTEIN"/>
    <property type="match status" value="1"/>
</dbReference>
<evidence type="ECO:0000256" key="1">
    <source>
        <dbReference type="ARBA" id="ARBA00022574"/>
    </source>
</evidence>
<dbReference type="OrthoDB" id="5967843at2759"/>
<feature type="repeat" description="WD" evidence="3">
    <location>
        <begin position="914"/>
        <end position="955"/>
    </location>
</feature>
<reference evidence="6 7" key="1">
    <citation type="submission" date="2014-11" db="EMBL/GenBank/DDBJ databases">
        <authorList>
            <person name="Wibberg Daniel"/>
        </authorList>
    </citation>
    <scope>NUCLEOTIDE SEQUENCE [LARGE SCALE GENOMIC DNA]</scope>
    <source>
        <strain evidence="6">Rhizoctonia solani AG1-IB 7/3/14</strain>
    </source>
</reference>
<evidence type="ECO:0000256" key="2">
    <source>
        <dbReference type="ARBA" id="ARBA00022737"/>
    </source>
</evidence>